<dbReference type="AlphaFoldDB" id="A0A5C3QRH6"/>
<feature type="region of interest" description="Disordered" evidence="7">
    <location>
        <begin position="173"/>
        <end position="193"/>
    </location>
</feature>
<reference evidence="9 10" key="1">
    <citation type="journal article" date="2019" name="Nat. Ecol. Evol.">
        <title>Megaphylogeny resolves global patterns of mushroom evolution.</title>
        <authorList>
            <person name="Varga T."/>
            <person name="Krizsan K."/>
            <person name="Foldi C."/>
            <person name="Dima B."/>
            <person name="Sanchez-Garcia M."/>
            <person name="Sanchez-Ramirez S."/>
            <person name="Szollosi G.J."/>
            <person name="Szarkandi J.G."/>
            <person name="Papp V."/>
            <person name="Albert L."/>
            <person name="Andreopoulos W."/>
            <person name="Angelini C."/>
            <person name="Antonin V."/>
            <person name="Barry K.W."/>
            <person name="Bougher N.L."/>
            <person name="Buchanan P."/>
            <person name="Buyck B."/>
            <person name="Bense V."/>
            <person name="Catcheside P."/>
            <person name="Chovatia M."/>
            <person name="Cooper J."/>
            <person name="Damon W."/>
            <person name="Desjardin D."/>
            <person name="Finy P."/>
            <person name="Geml J."/>
            <person name="Haridas S."/>
            <person name="Hughes K."/>
            <person name="Justo A."/>
            <person name="Karasinski D."/>
            <person name="Kautmanova I."/>
            <person name="Kiss B."/>
            <person name="Kocsube S."/>
            <person name="Kotiranta H."/>
            <person name="LaButti K.M."/>
            <person name="Lechner B.E."/>
            <person name="Liimatainen K."/>
            <person name="Lipzen A."/>
            <person name="Lukacs Z."/>
            <person name="Mihaltcheva S."/>
            <person name="Morgado L.N."/>
            <person name="Niskanen T."/>
            <person name="Noordeloos M.E."/>
            <person name="Ohm R.A."/>
            <person name="Ortiz-Santana B."/>
            <person name="Ovrebo C."/>
            <person name="Racz N."/>
            <person name="Riley R."/>
            <person name="Savchenko A."/>
            <person name="Shiryaev A."/>
            <person name="Soop K."/>
            <person name="Spirin V."/>
            <person name="Szebenyi C."/>
            <person name="Tomsovsky M."/>
            <person name="Tulloss R.E."/>
            <person name="Uehling J."/>
            <person name="Grigoriev I.V."/>
            <person name="Vagvolgyi C."/>
            <person name="Papp T."/>
            <person name="Martin F.M."/>
            <person name="Miettinen O."/>
            <person name="Hibbett D.S."/>
            <person name="Nagy L.G."/>
        </authorList>
    </citation>
    <scope>NUCLEOTIDE SEQUENCE [LARGE SCALE GENOMIC DNA]</scope>
    <source>
        <strain evidence="9 10">CBS 309.79</strain>
    </source>
</reference>
<dbReference type="EMBL" id="ML178818">
    <property type="protein sequence ID" value="TFL04585.1"/>
    <property type="molecule type" value="Genomic_DNA"/>
</dbReference>
<dbReference type="InterPro" id="IPR046347">
    <property type="entry name" value="bZIP_sf"/>
</dbReference>
<dbReference type="SMART" id="SM00338">
    <property type="entry name" value="BRLZ"/>
    <property type="match status" value="1"/>
</dbReference>
<accession>A0A5C3QRH6</accession>
<keyword evidence="5" id="KW-0804">Transcription</keyword>
<sequence>MSLPITFINPSTLEMSTSSISSPADTLKRAHDQSNEAESSASARKRARTSTSSNTGPESPAPSDDRKEARAHRNRIAAQNSRDRRKVYLSDLERKVAELEAENQALRGGASVAPLDDRQSQKDKENEELRERIRTLERGWDAVIKALAAQGITATSSTQPTTATTTATETLIPTSTDIPSTSHPTTSPSYPISPALSNSSSTDFDFDLTVETPMAPSFLPLSPPTSPHGSDLAAEDSTRHLARVATTEQPSVSLQRVVSKDYQCSKTLSSPASPARSHLRPRSRLRTPASTTTQWKSCSERSSGRLRHQRRGCHRSPLYLLMTRPRKRV</sequence>
<feature type="compositionally biased region" description="Low complexity" evidence="7">
    <location>
        <begin position="11"/>
        <end position="22"/>
    </location>
</feature>
<dbReference type="GO" id="GO:0003677">
    <property type="term" value="F:DNA binding"/>
    <property type="evidence" value="ECO:0007669"/>
    <property type="project" value="UniProtKB-KW"/>
</dbReference>
<evidence type="ECO:0000259" key="8">
    <source>
        <dbReference type="PROSITE" id="PS50217"/>
    </source>
</evidence>
<dbReference type="PANTHER" id="PTHR47416:SF8">
    <property type="entry name" value="BASIC-LEUCINE ZIPPER TRANSCRIPTION FACTOR E-RELATED"/>
    <property type="match status" value="1"/>
</dbReference>
<name>A0A5C3QRH6_9AGAR</name>
<evidence type="ECO:0000256" key="3">
    <source>
        <dbReference type="ARBA" id="ARBA00023015"/>
    </source>
</evidence>
<comment type="subcellular location">
    <subcellularLocation>
        <location evidence="1">Nucleus</location>
    </subcellularLocation>
</comment>
<protein>
    <recommendedName>
        <fullName evidence="8">BZIP domain-containing protein</fullName>
    </recommendedName>
</protein>
<evidence type="ECO:0000256" key="2">
    <source>
        <dbReference type="ARBA" id="ARBA00007163"/>
    </source>
</evidence>
<dbReference type="Gene3D" id="1.20.5.170">
    <property type="match status" value="1"/>
</dbReference>
<dbReference type="GO" id="GO:0003700">
    <property type="term" value="F:DNA-binding transcription factor activity"/>
    <property type="evidence" value="ECO:0007669"/>
    <property type="project" value="InterPro"/>
</dbReference>
<dbReference type="PROSITE" id="PS00036">
    <property type="entry name" value="BZIP_BASIC"/>
    <property type="match status" value="1"/>
</dbReference>
<evidence type="ECO:0000256" key="5">
    <source>
        <dbReference type="ARBA" id="ARBA00023163"/>
    </source>
</evidence>
<dbReference type="OrthoDB" id="295274at2759"/>
<feature type="region of interest" description="Disordered" evidence="7">
    <location>
        <begin position="108"/>
        <end position="128"/>
    </location>
</feature>
<feature type="compositionally biased region" description="Basic and acidic residues" evidence="7">
    <location>
        <begin position="115"/>
        <end position="128"/>
    </location>
</feature>
<evidence type="ECO:0000313" key="10">
    <source>
        <dbReference type="Proteomes" id="UP000305067"/>
    </source>
</evidence>
<keyword evidence="10" id="KW-1185">Reference proteome</keyword>
<evidence type="ECO:0000256" key="4">
    <source>
        <dbReference type="ARBA" id="ARBA00023125"/>
    </source>
</evidence>
<dbReference type="GO" id="GO:0005634">
    <property type="term" value="C:nucleus"/>
    <property type="evidence" value="ECO:0007669"/>
    <property type="project" value="UniProtKB-SubCell"/>
</dbReference>
<dbReference type="Pfam" id="PF00170">
    <property type="entry name" value="bZIP_1"/>
    <property type="match status" value="1"/>
</dbReference>
<evidence type="ECO:0000256" key="7">
    <source>
        <dbReference type="SAM" id="MobiDB-lite"/>
    </source>
</evidence>
<feature type="domain" description="BZIP" evidence="8">
    <location>
        <begin position="64"/>
        <end position="107"/>
    </location>
</feature>
<feature type="region of interest" description="Disordered" evidence="7">
    <location>
        <begin position="265"/>
        <end position="311"/>
    </location>
</feature>
<dbReference type="Proteomes" id="UP000305067">
    <property type="component" value="Unassembled WGS sequence"/>
</dbReference>
<dbReference type="PANTHER" id="PTHR47416">
    <property type="entry name" value="BASIC-LEUCINE ZIPPER TRANSCRIPTION FACTOR F-RELATED"/>
    <property type="match status" value="1"/>
</dbReference>
<dbReference type="PROSITE" id="PS50217">
    <property type="entry name" value="BZIP"/>
    <property type="match status" value="1"/>
</dbReference>
<organism evidence="9 10">
    <name type="scientific">Pterulicium gracile</name>
    <dbReference type="NCBI Taxonomy" id="1884261"/>
    <lineage>
        <taxon>Eukaryota</taxon>
        <taxon>Fungi</taxon>
        <taxon>Dikarya</taxon>
        <taxon>Basidiomycota</taxon>
        <taxon>Agaricomycotina</taxon>
        <taxon>Agaricomycetes</taxon>
        <taxon>Agaricomycetidae</taxon>
        <taxon>Agaricales</taxon>
        <taxon>Pleurotineae</taxon>
        <taxon>Pterulaceae</taxon>
        <taxon>Pterulicium</taxon>
    </lineage>
</organism>
<feature type="compositionally biased region" description="Polar residues" evidence="7">
    <location>
        <begin position="288"/>
        <end position="297"/>
    </location>
</feature>
<keyword evidence="6" id="KW-0539">Nucleus</keyword>
<proteinExistence type="inferred from homology"/>
<dbReference type="CDD" id="cd14812">
    <property type="entry name" value="bZIP_u3"/>
    <property type="match status" value="1"/>
</dbReference>
<dbReference type="InterPro" id="IPR004827">
    <property type="entry name" value="bZIP"/>
</dbReference>
<dbReference type="SUPFAM" id="SSF57959">
    <property type="entry name" value="Leucine zipper domain"/>
    <property type="match status" value="1"/>
</dbReference>
<gene>
    <name evidence="9" type="ORF">BDV98DRAFT_323922</name>
</gene>
<dbReference type="STRING" id="1884261.A0A5C3QRH6"/>
<comment type="similarity">
    <text evidence="2">Belongs to the bZIP family.</text>
</comment>
<feature type="region of interest" description="Disordered" evidence="7">
    <location>
        <begin position="1"/>
        <end position="83"/>
    </location>
</feature>
<evidence type="ECO:0000256" key="1">
    <source>
        <dbReference type="ARBA" id="ARBA00004123"/>
    </source>
</evidence>
<evidence type="ECO:0000313" key="9">
    <source>
        <dbReference type="EMBL" id="TFL04585.1"/>
    </source>
</evidence>
<keyword evidence="4" id="KW-0238">DNA-binding</keyword>
<evidence type="ECO:0000256" key="6">
    <source>
        <dbReference type="ARBA" id="ARBA00023242"/>
    </source>
</evidence>
<keyword evidence="3" id="KW-0805">Transcription regulation</keyword>